<gene>
    <name evidence="4" type="ORF">acsn021_10100</name>
</gene>
<reference evidence="4 5" key="1">
    <citation type="journal article" date="2016" name="Int. J. Syst. Evol. Microbiol.">
        <title>Descriptions of Anaerotaenia torta gen. nov., sp. nov. and Anaerocolumna cellulosilytica gen. nov., sp. nov. isolated from a methanogenic reactor of cattle waste.</title>
        <authorList>
            <person name="Uek A."/>
            <person name="Ohtaki Y."/>
            <person name="Kaku N."/>
            <person name="Ueki K."/>
        </authorList>
    </citation>
    <scope>NUCLEOTIDE SEQUENCE [LARGE SCALE GENOMIC DNA]</scope>
    <source>
        <strain evidence="4 5">SN021</strain>
    </source>
</reference>
<keyword evidence="2" id="KW-0472">Membrane</keyword>
<keyword evidence="5" id="KW-1185">Reference proteome</keyword>
<evidence type="ECO:0000259" key="3">
    <source>
        <dbReference type="Pfam" id="PF14238"/>
    </source>
</evidence>
<dbReference type="Proteomes" id="UP000515561">
    <property type="component" value="Chromosome"/>
</dbReference>
<protein>
    <recommendedName>
        <fullName evidence="3">DUF4340 domain-containing protein</fullName>
    </recommendedName>
</protein>
<evidence type="ECO:0000256" key="2">
    <source>
        <dbReference type="SAM" id="Phobius"/>
    </source>
</evidence>
<proteinExistence type="predicted"/>
<accession>A0A6S6R2P4</accession>
<evidence type="ECO:0000313" key="4">
    <source>
        <dbReference type="EMBL" id="BCJ93441.1"/>
    </source>
</evidence>
<evidence type="ECO:0000256" key="1">
    <source>
        <dbReference type="SAM" id="MobiDB-lite"/>
    </source>
</evidence>
<dbReference type="RefSeq" id="WP_184090650.1">
    <property type="nucleotide sequence ID" value="NZ_AP023367.1"/>
</dbReference>
<feature type="domain" description="DUF4340" evidence="3">
    <location>
        <begin position="79"/>
        <end position="216"/>
    </location>
</feature>
<sequence>MAGGKKKSKNLLLLLIGMVLLIGVYLLLVQYNKKEQSEAEIADESTNSILTLEADRIDTIYFKNSSGEMTIKKGADGVWKYTEDETFPVRQTNAENMKNALTNITSSRTITEDTKELAAYGLNSPSIQITVTTKDGEATNISLGTEVPIAGGHYARLNDGNEVYIVTTAFYNYFNYNLTQMTEVETIPSITAENITHLAVESKDKQPFEVVYDSEKSSDLSGFTKWTMVKPYAAKIPADTDALTTLFGNYTGLSFLACVDYKGEDLSKYGLDKPYGMFSVNYYDEVTEEALEEPDKDVPSTDEKSEKNTQTDNTKAEQETKKVYYSYELCIGNQDEAGNYYAKSKDSNAVHTISADTVEKLLEIDAYSNSYHYINLINIEAVNQVTIHTGGNNYVLAIEKTKESKDGTESEVLKYYYNGKEAEETSFKELYQAIIAPVTDREIPSTDAGSNADDKTAVMSVTYQLTTRKEPLVIQYKPYDDSFYRVNSDGVEYFLTDARIINELAVKLKEFKPQTQK</sequence>
<dbReference type="KEGG" id="acel:acsn021_10100"/>
<evidence type="ECO:0000313" key="5">
    <source>
        <dbReference type="Proteomes" id="UP000515561"/>
    </source>
</evidence>
<keyword evidence="2" id="KW-1133">Transmembrane helix</keyword>
<organism evidence="4 5">
    <name type="scientific">Anaerocolumna cellulosilytica</name>
    <dbReference type="NCBI Taxonomy" id="433286"/>
    <lineage>
        <taxon>Bacteria</taxon>
        <taxon>Bacillati</taxon>
        <taxon>Bacillota</taxon>
        <taxon>Clostridia</taxon>
        <taxon>Lachnospirales</taxon>
        <taxon>Lachnospiraceae</taxon>
        <taxon>Anaerocolumna</taxon>
    </lineage>
</organism>
<dbReference type="EMBL" id="AP023367">
    <property type="protein sequence ID" value="BCJ93441.1"/>
    <property type="molecule type" value="Genomic_DNA"/>
</dbReference>
<feature type="compositionally biased region" description="Basic and acidic residues" evidence="1">
    <location>
        <begin position="296"/>
        <end position="317"/>
    </location>
</feature>
<feature type="region of interest" description="Disordered" evidence="1">
    <location>
        <begin position="290"/>
        <end position="317"/>
    </location>
</feature>
<dbReference type="InterPro" id="IPR025641">
    <property type="entry name" value="DUF4340"/>
</dbReference>
<dbReference type="Pfam" id="PF14238">
    <property type="entry name" value="DUF4340"/>
    <property type="match status" value="2"/>
</dbReference>
<dbReference type="AlphaFoldDB" id="A0A6S6R2P4"/>
<feature type="transmembrane region" description="Helical" evidence="2">
    <location>
        <begin position="12"/>
        <end position="31"/>
    </location>
</feature>
<keyword evidence="2" id="KW-0812">Transmembrane</keyword>
<feature type="domain" description="DUF4340" evidence="3">
    <location>
        <begin position="226"/>
        <end position="431"/>
    </location>
</feature>
<name>A0A6S6R2P4_9FIRM</name>